<sequence>MYNSSNIGTRIGNNDFSCSSIPSPQGTDGINYPSMHTQVMCTNSTISAIFYRNRKKASSTVTPLKRQI</sequence>
<dbReference type="Proteomes" id="UP001372338">
    <property type="component" value="Unassembled WGS sequence"/>
</dbReference>
<dbReference type="AlphaFoldDB" id="A0AAN9EME3"/>
<protein>
    <submittedName>
        <fullName evidence="2">Uncharacterized protein</fullName>
    </submittedName>
</protein>
<keyword evidence="3" id="KW-1185">Reference proteome</keyword>
<evidence type="ECO:0000256" key="1">
    <source>
        <dbReference type="SAM" id="MobiDB-lite"/>
    </source>
</evidence>
<name>A0AAN9EME3_CROPI</name>
<accession>A0AAN9EME3</accession>
<evidence type="ECO:0000313" key="2">
    <source>
        <dbReference type="EMBL" id="KAK7259911.1"/>
    </source>
</evidence>
<feature type="region of interest" description="Disordered" evidence="1">
    <location>
        <begin position="1"/>
        <end position="20"/>
    </location>
</feature>
<gene>
    <name evidence="2" type="ORF">RIF29_25526</name>
</gene>
<proteinExistence type="predicted"/>
<organism evidence="2 3">
    <name type="scientific">Crotalaria pallida</name>
    <name type="common">Smooth rattlebox</name>
    <name type="synonym">Crotalaria striata</name>
    <dbReference type="NCBI Taxonomy" id="3830"/>
    <lineage>
        <taxon>Eukaryota</taxon>
        <taxon>Viridiplantae</taxon>
        <taxon>Streptophyta</taxon>
        <taxon>Embryophyta</taxon>
        <taxon>Tracheophyta</taxon>
        <taxon>Spermatophyta</taxon>
        <taxon>Magnoliopsida</taxon>
        <taxon>eudicotyledons</taxon>
        <taxon>Gunneridae</taxon>
        <taxon>Pentapetalae</taxon>
        <taxon>rosids</taxon>
        <taxon>fabids</taxon>
        <taxon>Fabales</taxon>
        <taxon>Fabaceae</taxon>
        <taxon>Papilionoideae</taxon>
        <taxon>50 kb inversion clade</taxon>
        <taxon>genistoids sensu lato</taxon>
        <taxon>core genistoids</taxon>
        <taxon>Crotalarieae</taxon>
        <taxon>Crotalaria</taxon>
    </lineage>
</organism>
<reference evidence="2 3" key="1">
    <citation type="submission" date="2024-01" db="EMBL/GenBank/DDBJ databases">
        <title>The genomes of 5 underutilized Papilionoideae crops provide insights into root nodulation and disease resistanc.</title>
        <authorList>
            <person name="Yuan L."/>
        </authorList>
    </citation>
    <scope>NUCLEOTIDE SEQUENCE [LARGE SCALE GENOMIC DNA]</scope>
    <source>
        <strain evidence="2">ZHUSHIDOU_FW_LH</strain>
        <tissue evidence="2">Leaf</tissue>
    </source>
</reference>
<comment type="caution">
    <text evidence="2">The sequence shown here is derived from an EMBL/GenBank/DDBJ whole genome shotgun (WGS) entry which is preliminary data.</text>
</comment>
<evidence type="ECO:0000313" key="3">
    <source>
        <dbReference type="Proteomes" id="UP001372338"/>
    </source>
</evidence>
<dbReference type="EMBL" id="JAYWIO010000005">
    <property type="protein sequence ID" value="KAK7259911.1"/>
    <property type="molecule type" value="Genomic_DNA"/>
</dbReference>